<feature type="domain" description="Bacterial transcriptional activator" evidence="3">
    <location>
        <begin position="9"/>
        <end position="150"/>
    </location>
</feature>
<dbReference type="CDD" id="cd15831">
    <property type="entry name" value="BTAD"/>
    <property type="match status" value="1"/>
</dbReference>
<organism evidence="4 5">
    <name type="scientific">Virgisporangium aurantiacum</name>
    <dbReference type="NCBI Taxonomy" id="175570"/>
    <lineage>
        <taxon>Bacteria</taxon>
        <taxon>Bacillati</taxon>
        <taxon>Actinomycetota</taxon>
        <taxon>Actinomycetes</taxon>
        <taxon>Micromonosporales</taxon>
        <taxon>Micromonosporaceae</taxon>
        <taxon>Virgisporangium</taxon>
    </lineage>
</organism>
<keyword evidence="1" id="KW-0805">Transcription regulation</keyword>
<dbReference type="Proteomes" id="UP000612585">
    <property type="component" value="Unassembled WGS sequence"/>
</dbReference>
<dbReference type="AlphaFoldDB" id="A0A8J3ZDN5"/>
<dbReference type="InterPro" id="IPR051677">
    <property type="entry name" value="AfsR-DnrI-RedD_regulator"/>
</dbReference>
<dbReference type="GO" id="GO:0003677">
    <property type="term" value="F:DNA binding"/>
    <property type="evidence" value="ECO:0007669"/>
    <property type="project" value="TreeGrafter"/>
</dbReference>
<dbReference type="EMBL" id="BOPG01000072">
    <property type="protein sequence ID" value="GIJ62011.1"/>
    <property type="molecule type" value="Genomic_DNA"/>
</dbReference>
<evidence type="ECO:0000313" key="4">
    <source>
        <dbReference type="EMBL" id="GIJ62011.1"/>
    </source>
</evidence>
<accession>A0A8J3ZDN5</accession>
<protein>
    <recommendedName>
        <fullName evidence="3">Bacterial transcriptional activator domain-containing protein</fullName>
    </recommendedName>
</protein>
<evidence type="ECO:0000313" key="5">
    <source>
        <dbReference type="Proteomes" id="UP000612585"/>
    </source>
</evidence>
<name>A0A8J3ZDN5_9ACTN</name>
<reference evidence="4" key="1">
    <citation type="submission" date="2021-01" db="EMBL/GenBank/DDBJ databases">
        <title>Whole genome shotgun sequence of Virgisporangium aurantiacum NBRC 16421.</title>
        <authorList>
            <person name="Komaki H."/>
            <person name="Tamura T."/>
        </authorList>
    </citation>
    <scope>NUCLEOTIDE SEQUENCE</scope>
    <source>
        <strain evidence="4">NBRC 16421</strain>
    </source>
</reference>
<dbReference type="RefSeq" id="WP_204007349.1">
    <property type="nucleotide sequence ID" value="NZ_BOPG01000072.1"/>
</dbReference>
<dbReference type="InterPro" id="IPR005158">
    <property type="entry name" value="BTAD"/>
</dbReference>
<dbReference type="Gene3D" id="1.25.40.10">
    <property type="entry name" value="Tetratricopeptide repeat domain"/>
    <property type="match status" value="1"/>
</dbReference>
<evidence type="ECO:0000256" key="1">
    <source>
        <dbReference type="ARBA" id="ARBA00023015"/>
    </source>
</evidence>
<keyword evidence="5" id="KW-1185">Reference proteome</keyword>
<dbReference type="Gene3D" id="3.40.50.300">
    <property type="entry name" value="P-loop containing nucleotide triphosphate hydrolases"/>
    <property type="match status" value="1"/>
</dbReference>
<evidence type="ECO:0000259" key="3">
    <source>
        <dbReference type="SMART" id="SM01043"/>
    </source>
</evidence>
<dbReference type="SUPFAM" id="SSF48452">
    <property type="entry name" value="TPR-like"/>
    <property type="match status" value="1"/>
</dbReference>
<dbReference type="GO" id="GO:0006355">
    <property type="term" value="P:regulation of DNA-templated transcription"/>
    <property type="evidence" value="ECO:0007669"/>
    <property type="project" value="TreeGrafter"/>
</dbReference>
<dbReference type="Pfam" id="PF03704">
    <property type="entry name" value="BTAD"/>
    <property type="match status" value="1"/>
</dbReference>
<dbReference type="PANTHER" id="PTHR35807">
    <property type="entry name" value="TRANSCRIPTIONAL REGULATOR REDD-RELATED"/>
    <property type="match status" value="1"/>
</dbReference>
<gene>
    <name evidence="4" type="ORF">Vau01_095270</name>
</gene>
<dbReference type="InterPro" id="IPR011990">
    <property type="entry name" value="TPR-like_helical_dom_sf"/>
</dbReference>
<comment type="caution">
    <text evidence="4">The sequence shown here is derived from an EMBL/GenBank/DDBJ whole genome shotgun (WGS) entry which is preliminary data.</text>
</comment>
<proteinExistence type="predicted"/>
<keyword evidence="2" id="KW-0804">Transcription</keyword>
<sequence length="261" mass="27966">MLVVDPEAVDLHQLVRLAGQARTARSDAVALRLWEQALALWRGEAFAGLDSEWLAAVRTDLDQRRWAAMLDRNDLALRQGRHGALLAELTAAAAACPLDERLAEQLMLALYRCGRQGEALTHFDRTRRLLVEDLGIDPSPPLRDVHRQILTNDPALHAPAAVDTVETSAPGDEPADPSRVAAGRCPTQLPADVSAFTGRVEELSHLDALLHAARSREHRDSAEAAAVVISAVSGTAGVGKTGLAVRWRTGSGTCSQTGSCT</sequence>
<evidence type="ECO:0000256" key="2">
    <source>
        <dbReference type="ARBA" id="ARBA00023163"/>
    </source>
</evidence>
<dbReference type="SMART" id="SM01043">
    <property type="entry name" value="BTAD"/>
    <property type="match status" value="1"/>
</dbReference>
<dbReference type="PANTHER" id="PTHR35807:SF1">
    <property type="entry name" value="TRANSCRIPTIONAL REGULATOR REDD"/>
    <property type="match status" value="1"/>
</dbReference>
<dbReference type="InterPro" id="IPR027417">
    <property type="entry name" value="P-loop_NTPase"/>
</dbReference>